<organism evidence="1 2">
    <name type="scientific">Cymbomonas tetramitiformis</name>
    <dbReference type="NCBI Taxonomy" id="36881"/>
    <lineage>
        <taxon>Eukaryota</taxon>
        <taxon>Viridiplantae</taxon>
        <taxon>Chlorophyta</taxon>
        <taxon>Pyramimonadophyceae</taxon>
        <taxon>Pyramimonadales</taxon>
        <taxon>Pyramimonadaceae</taxon>
        <taxon>Cymbomonas</taxon>
    </lineage>
</organism>
<comment type="caution">
    <text evidence="1">The sequence shown here is derived from an EMBL/GenBank/DDBJ whole genome shotgun (WGS) entry which is preliminary data.</text>
</comment>
<protein>
    <submittedName>
        <fullName evidence="1">Uncharacterized protein</fullName>
    </submittedName>
</protein>
<sequence length="160" mass="17814">METRKELRRLAKPNDRCYNFDLQNDYHRMGIDPAFQEYADFNLREESFKCRDAPFGHNDSPICISVKSRSVPCCHGKGAKDPQPGQCKSQLEASQQKVEVWQILTRAKIHTDSSPVAGWSTETEACGEGRLAEPAEALVHQPPGAGGGQQADRAFLFYGS</sequence>
<evidence type="ECO:0000313" key="1">
    <source>
        <dbReference type="EMBL" id="KAK3287858.1"/>
    </source>
</evidence>
<accession>A0AAE0H0Y3</accession>
<dbReference type="EMBL" id="LGRX02000663">
    <property type="protein sequence ID" value="KAK3287858.1"/>
    <property type="molecule type" value="Genomic_DNA"/>
</dbReference>
<evidence type="ECO:0000313" key="2">
    <source>
        <dbReference type="Proteomes" id="UP001190700"/>
    </source>
</evidence>
<dbReference type="AlphaFoldDB" id="A0AAE0H0Y3"/>
<keyword evidence="2" id="KW-1185">Reference proteome</keyword>
<gene>
    <name evidence="1" type="ORF">CYMTET_4649</name>
</gene>
<name>A0AAE0H0Y3_9CHLO</name>
<dbReference type="Proteomes" id="UP001190700">
    <property type="component" value="Unassembled WGS sequence"/>
</dbReference>
<proteinExistence type="predicted"/>
<reference evidence="1 2" key="1">
    <citation type="journal article" date="2015" name="Genome Biol. Evol.">
        <title>Comparative Genomics of a Bacterivorous Green Alga Reveals Evolutionary Causalities and Consequences of Phago-Mixotrophic Mode of Nutrition.</title>
        <authorList>
            <person name="Burns J.A."/>
            <person name="Paasch A."/>
            <person name="Narechania A."/>
            <person name="Kim E."/>
        </authorList>
    </citation>
    <scope>NUCLEOTIDE SEQUENCE [LARGE SCALE GENOMIC DNA]</scope>
    <source>
        <strain evidence="1 2">PLY_AMNH</strain>
    </source>
</reference>